<name>A0A2I2KRZ0_9ACTN</name>
<feature type="region of interest" description="Disordered" evidence="1">
    <location>
        <begin position="1"/>
        <end position="20"/>
    </location>
</feature>
<sequence length="72" mass="7848">MHLPSRSRFAPPRGPIVTEPSGFRLRRTVPEMVISRHPIGNCDPGLGGAGSSSGAPPAIRRSARYRWRRPGC</sequence>
<protein>
    <submittedName>
        <fullName evidence="2">Uncharacterized protein</fullName>
    </submittedName>
</protein>
<keyword evidence="3" id="KW-1185">Reference proteome</keyword>
<evidence type="ECO:0000313" key="2">
    <source>
        <dbReference type="EMBL" id="SNQ48434.1"/>
    </source>
</evidence>
<feature type="region of interest" description="Disordered" evidence="1">
    <location>
        <begin position="39"/>
        <end position="72"/>
    </location>
</feature>
<dbReference type="AlphaFoldDB" id="A0A2I2KRZ0"/>
<feature type="compositionally biased region" description="Basic residues" evidence="1">
    <location>
        <begin position="61"/>
        <end position="72"/>
    </location>
</feature>
<accession>A0A2I2KRZ0</accession>
<evidence type="ECO:0000313" key="3">
    <source>
        <dbReference type="Proteomes" id="UP000234331"/>
    </source>
</evidence>
<evidence type="ECO:0000256" key="1">
    <source>
        <dbReference type="SAM" id="MobiDB-lite"/>
    </source>
</evidence>
<gene>
    <name evidence="2" type="ORF">FRACA_250009</name>
</gene>
<reference evidence="2 3" key="1">
    <citation type="submission" date="2017-06" db="EMBL/GenBank/DDBJ databases">
        <authorList>
            <person name="Kim H.J."/>
            <person name="Triplett B.A."/>
        </authorList>
    </citation>
    <scope>NUCLEOTIDE SEQUENCE [LARGE SCALE GENOMIC DNA]</scope>
    <source>
        <strain evidence="2">FRACA_ARgP5</strain>
    </source>
</reference>
<dbReference type="EMBL" id="FZMO01000168">
    <property type="protein sequence ID" value="SNQ48434.1"/>
    <property type="molecule type" value="Genomic_DNA"/>
</dbReference>
<dbReference type="Proteomes" id="UP000234331">
    <property type="component" value="Unassembled WGS sequence"/>
</dbReference>
<organism evidence="2 3">
    <name type="scientific">Frankia canadensis</name>
    <dbReference type="NCBI Taxonomy" id="1836972"/>
    <lineage>
        <taxon>Bacteria</taxon>
        <taxon>Bacillati</taxon>
        <taxon>Actinomycetota</taxon>
        <taxon>Actinomycetes</taxon>
        <taxon>Frankiales</taxon>
        <taxon>Frankiaceae</taxon>
        <taxon>Frankia</taxon>
    </lineage>
</organism>
<proteinExistence type="predicted"/>